<evidence type="ECO:0000313" key="1">
    <source>
        <dbReference type="EMBL" id="MFC3833988.1"/>
    </source>
</evidence>
<reference evidence="2" key="1">
    <citation type="journal article" date="2019" name="Int. J. Syst. Evol. Microbiol.">
        <title>The Global Catalogue of Microorganisms (GCM) 10K type strain sequencing project: providing services to taxonomists for standard genome sequencing and annotation.</title>
        <authorList>
            <consortium name="The Broad Institute Genomics Platform"/>
            <consortium name="The Broad Institute Genome Sequencing Center for Infectious Disease"/>
            <person name="Wu L."/>
            <person name="Ma J."/>
        </authorList>
    </citation>
    <scope>NUCLEOTIDE SEQUENCE [LARGE SCALE GENOMIC DNA]</scope>
    <source>
        <strain evidence="2">CCTCC AB 2017081</strain>
    </source>
</reference>
<evidence type="ECO:0008006" key="3">
    <source>
        <dbReference type="Google" id="ProtNLM"/>
    </source>
</evidence>
<accession>A0ABV7ZAA5</accession>
<protein>
    <recommendedName>
        <fullName evidence="3">HEAT repeat domain-containing protein</fullName>
    </recommendedName>
</protein>
<dbReference type="RefSeq" id="WP_322472958.1">
    <property type="nucleotide sequence ID" value="NZ_JBHRZG010000016.1"/>
</dbReference>
<gene>
    <name evidence="1" type="ORF">ACFOSB_14065</name>
</gene>
<dbReference type="EMBL" id="JBHRZG010000016">
    <property type="protein sequence ID" value="MFC3833988.1"/>
    <property type="molecule type" value="Genomic_DNA"/>
</dbReference>
<name>A0ABV7ZAA5_9DEIO</name>
<comment type="caution">
    <text evidence="1">The sequence shown here is derived from an EMBL/GenBank/DDBJ whole genome shotgun (WGS) entry which is preliminary data.</text>
</comment>
<keyword evidence="2" id="KW-1185">Reference proteome</keyword>
<dbReference type="Proteomes" id="UP001595803">
    <property type="component" value="Unassembled WGS sequence"/>
</dbReference>
<organism evidence="1 2">
    <name type="scientific">Deinococcus rufus</name>
    <dbReference type="NCBI Taxonomy" id="2136097"/>
    <lineage>
        <taxon>Bacteria</taxon>
        <taxon>Thermotogati</taxon>
        <taxon>Deinococcota</taxon>
        <taxon>Deinococci</taxon>
        <taxon>Deinococcales</taxon>
        <taxon>Deinococcaceae</taxon>
        <taxon>Deinococcus</taxon>
    </lineage>
</organism>
<sequence length="176" mass="20051">MESPPTPFEAVEPYLGTDEAFRHAMSNRELSRAIHALAEEENPELLPLLLDRFSSNDVWVKQDALFLAGFHYQFPREHVFIRNLFNLIGGQQSSALNDLGVPTTAVGVLAVQLREVSEEMIDCLDQIHQPDLKVEYLEALLKISGWRHEKVRRFIVPFKGHGEAISSDLFRRLAID</sequence>
<evidence type="ECO:0000313" key="2">
    <source>
        <dbReference type="Proteomes" id="UP001595803"/>
    </source>
</evidence>
<proteinExistence type="predicted"/>